<dbReference type="Pfam" id="PF01753">
    <property type="entry name" value="zf-MYND"/>
    <property type="match status" value="1"/>
</dbReference>
<reference evidence="7 8" key="1">
    <citation type="journal article" date="2013" name="BMC Genomics">
        <title>Reconstruction of the lipid metabolism for the microalga Monoraphidium neglectum from its genome sequence reveals characteristics suitable for biofuel production.</title>
        <authorList>
            <person name="Bogen C."/>
            <person name="Al-Dilaimi A."/>
            <person name="Albersmeier A."/>
            <person name="Wichmann J."/>
            <person name="Grundmann M."/>
            <person name="Rupp O."/>
            <person name="Lauersen K.J."/>
            <person name="Blifernez-Klassen O."/>
            <person name="Kalinowski J."/>
            <person name="Goesmann A."/>
            <person name="Mussgnug J.H."/>
            <person name="Kruse O."/>
        </authorList>
    </citation>
    <scope>NUCLEOTIDE SEQUENCE [LARGE SCALE GENOMIC DNA]</scope>
    <source>
        <strain evidence="7 8">SAG 48.87</strain>
    </source>
</reference>
<keyword evidence="3" id="KW-0862">Zinc</keyword>
<dbReference type="GeneID" id="25734170"/>
<evidence type="ECO:0000256" key="3">
    <source>
        <dbReference type="ARBA" id="ARBA00022833"/>
    </source>
</evidence>
<evidence type="ECO:0000313" key="7">
    <source>
        <dbReference type="EMBL" id="KIY91551.1"/>
    </source>
</evidence>
<dbReference type="KEGG" id="mng:MNEG_16413"/>
<evidence type="ECO:0000256" key="1">
    <source>
        <dbReference type="ARBA" id="ARBA00022723"/>
    </source>
</evidence>
<evidence type="ECO:0000256" key="4">
    <source>
        <dbReference type="PROSITE-ProRule" id="PRU00134"/>
    </source>
</evidence>
<evidence type="ECO:0000259" key="6">
    <source>
        <dbReference type="PROSITE" id="PS50865"/>
    </source>
</evidence>
<protein>
    <recommendedName>
        <fullName evidence="6">MYND-type domain-containing protein</fullName>
    </recommendedName>
</protein>
<keyword evidence="1" id="KW-0479">Metal-binding</keyword>
<sequence length="85" mass="8568">GAAPAKACVVCGKGKAAGVKLRRCAGCRNPQVVYCSDACCKQHWKLLGHKAACLADQRRRSAAGAAGHEDARPSSSGASSSTIGA</sequence>
<feature type="compositionally biased region" description="Low complexity" evidence="5">
    <location>
        <begin position="74"/>
        <end position="85"/>
    </location>
</feature>
<gene>
    <name evidence="7" type="ORF">MNEG_16413</name>
</gene>
<dbReference type="AlphaFoldDB" id="A0A0D2LNH6"/>
<dbReference type="PROSITE" id="PS50865">
    <property type="entry name" value="ZF_MYND_2"/>
    <property type="match status" value="1"/>
</dbReference>
<dbReference type="GO" id="GO:0008270">
    <property type="term" value="F:zinc ion binding"/>
    <property type="evidence" value="ECO:0007669"/>
    <property type="project" value="UniProtKB-KW"/>
</dbReference>
<feature type="non-terminal residue" evidence="7">
    <location>
        <position position="1"/>
    </location>
</feature>
<evidence type="ECO:0000313" key="8">
    <source>
        <dbReference type="Proteomes" id="UP000054498"/>
    </source>
</evidence>
<dbReference type="InterPro" id="IPR002893">
    <property type="entry name" value="Znf_MYND"/>
</dbReference>
<dbReference type="OrthoDB" id="432970at2759"/>
<feature type="domain" description="MYND-type" evidence="6">
    <location>
        <begin position="8"/>
        <end position="53"/>
    </location>
</feature>
<evidence type="ECO:0000256" key="2">
    <source>
        <dbReference type="ARBA" id="ARBA00022771"/>
    </source>
</evidence>
<evidence type="ECO:0000256" key="5">
    <source>
        <dbReference type="SAM" id="MobiDB-lite"/>
    </source>
</evidence>
<keyword evidence="8" id="KW-1185">Reference proteome</keyword>
<keyword evidence="2 4" id="KW-0863">Zinc-finger</keyword>
<feature type="region of interest" description="Disordered" evidence="5">
    <location>
        <begin position="64"/>
        <end position="85"/>
    </location>
</feature>
<dbReference type="RefSeq" id="XP_013890571.1">
    <property type="nucleotide sequence ID" value="XM_014035117.1"/>
</dbReference>
<dbReference type="Gene3D" id="6.10.140.2220">
    <property type="match status" value="1"/>
</dbReference>
<dbReference type="SUPFAM" id="SSF144232">
    <property type="entry name" value="HIT/MYND zinc finger-like"/>
    <property type="match status" value="1"/>
</dbReference>
<name>A0A0D2LNH6_9CHLO</name>
<organism evidence="7 8">
    <name type="scientific">Monoraphidium neglectum</name>
    <dbReference type="NCBI Taxonomy" id="145388"/>
    <lineage>
        <taxon>Eukaryota</taxon>
        <taxon>Viridiplantae</taxon>
        <taxon>Chlorophyta</taxon>
        <taxon>core chlorophytes</taxon>
        <taxon>Chlorophyceae</taxon>
        <taxon>CS clade</taxon>
        <taxon>Sphaeropleales</taxon>
        <taxon>Selenastraceae</taxon>
        <taxon>Monoraphidium</taxon>
    </lineage>
</organism>
<dbReference type="Proteomes" id="UP000054498">
    <property type="component" value="Unassembled WGS sequence"/>
</dbReference>
<proteinExistence type="predicted"/>
<accession>A0A0D2LNH6</accession>
<dbReference type="EMBL" id="KK106549">
    <property type="protein sequence ID" value="KIY91551.1"/>
    <property type="molecule type" value="Genomic_DNA"/>
</dbReference>